<dbReference type="EMBL" id="UINC01001090">
    <property type="protein sequence ID" value="SUZ70411.1"/>
    <property type="molecule type" value="Genomic_DNA"/>
</dbReference>
<organism evidence="1">
    <name type="scientific">marine metagenome</name>
    <dbReference type="NCBI Taxonomy" id="408172"/>
    <lineage>
        <taxon>unclassified sequences</taxon>
        <taxon>metagenomes</taxon>
        <taxon>ecological metagenomes</taxon>
    </lineage>
</organism>
<sequence length="277" mass="31176">MIIQKYFLAFLTALGLLIPNSLVADHHREVKLTLEALANGHHRSEQNRARNDYRHPAETLAFFGLEKDMTAVEILPAGGWYTEIIAPYLAGEGKLYVAHFSPNSSLPYAAGSLQGFEEKITNSPEIYGKITVRHIDPPHEVVIAPPETADLAMTYRNVHNWIMVGQELEYFETFYAALKPGGILGVVEHRALPGSSMQVMKTTGYVTEQYVKEIAMKVGFEFEASSEINANPKDLTKYPEGVWSLPPTYRLGDQEREKYSKIGESDRMTLKFQKPLK</sequence>
<evidence type="ECO:0000313" key="1">
    <source>
        <dbReference type="EMBL" id="SUZ70411.1"/>
    </source>
</evidence>
<dbReference type="Gene3D" id="3.40.50.150">
    <property type="entry name" value="Vaccinia Virus protein VP39"/>
    <property type="match status" value="1"/>
</dbReference>
<dbReference type="SUPFAM" id="SSF53335">
    <property type="entry name" value="S-adenosyl-L-methionine-dependent methyltransferases"/>
    <property type="match status" value="1"/>
</dbReference>
<reference evidence="1" key="1">
    <citation type="submission" date="2018-05" db="EMBL/GenBank/DDBJ databases">
        <authorList>
            <person name="Lanie J.A."/>
            <person name="Ng W.-L."/>
            <person name="Kazmierczak K.M."/>
            <person name="Andrzejewski T.M."/>
            <person name="Davidsen T.M."/>
            <person name="Wayne K.J."/>
            <person name="Tettelin H."/>
            <person name="Glass J.I."/>
            <person name="Rusch D."/>
            <person name="Podicherti R."/>
            <person name="Tsui H.-C.T."/>
            <person name="Winkler M.E."/>
        </authorList>
    </citation>
    <scope>NUCLEOTIDE SEQUENCE</scope>
</reference>
<name>A0A381PTM9_9ZZZZ</name>
<dbReference type="AlphaFoldDB" id="A0A381PTM9"/>
<accession>A0A381PTM9</accession>
<evidence type="ECO:0008006" key="2">
    <source>
        <dbReference type="Google" id="ProtNLM"/>
    </source>
</evidence>
<dbReference type="InterPro" id="IPR016980">
    <property type="entry name" value="S-AdoMet-dep_MeTrfase_Alr7345"/>
</dbReference>
<gene>
    <name evidence="1" type="ORF">METZ01_LOCUS23265</name>
</gene>
<dbReference type="InterPro" id="IPR029063">
    <property type="entry name" value="SAM-dependent_MTases_sf"/>
</dbReference>
<protein>
    <recommendedName>
        <fullName evidence="2">Methyltransferase type 11 domain-containing protein</fullName>
    </recommendedName>
</protein>
<proteinExistence type="predicted"/>
<dbReference type="PIRSF" id="PIRSF031679">
    <property type="entry name" value="Mtase_Alr7345_prd"/>
    <property type="match status" value="1"/>
</dbReference>